<dbReference type="STRING" id="1231343.Absy_003_009"/>
<comment type="caution">
    <text evidence="7">The sequence shown here is derived from an EMBL/GenBank/DDBJ whole genome shotgun (WGS) entry which is preliminary data.</text>
</comment>
<dbReference type="Proteomes" id="UP000216033">
    <property type="component" value="Unassembled WGS sequence"/>
</dbReference>
<dbReference type="EMBL" id="NDFP01000005">
    <property type="protein sequence ID" value="PAL26289.1"/>
    <property type="molecule type" value="Genomic_DNA"/>
</dbReference>
<dbReference type="Pfam" id="PF03739">
    <property type="entry name" value="LptF_LptG"/>
    <property type="match status" value="1"/>
</dbReference>
<dbReference type="PANTHER" id="PTHR33529:SF2">
    <property type="entry name" value="LIPOPOLYSACCHARIDE EXPORT SYSTEM PERMEASE PROTEIN LPTG"/>
    <property type="match status" value="1"/>
</dbReference>
<feature type="transmembrane region" description="Helical" evidence="6">
    <location>
        <begin position="310"/>
        <end position="330"/>
    </location>
</feature>
<reference evidence="7 8" key="1">
    <citation type="submission" date="2017-04" db="EMBL/GenBank/DDBJ databases">
        <title>Kefir bacterial isolates.</title>
        <authorList>
            <person name="Kim Y."/>
            <person name="Blasche S."/>
            <person name="Patil K.R."/>
        </authorList>
    </citation>
    <scope>NUCLEOTIDE SEQUENCE [LARGE SCALE GENOMIC DNA]</scope>
    <source>
        <strain evidence="7 8">KR-2</strain>
    </source>
</reference>
<feature type="transmembrane region" description="Helical" evidence="6">
    <location>
        <begin position="62"/>
        <end position="85"/>
    </location>
</feature>
<dbReference type="OrthoDB" id="8434951at2"/>
<dbReference type="RefSeq" id="WP_048852846.1">
    <property type="nucleotide sequence ID" value="NZ_BAMZ01000003.1"/>
</dbReference>
<dbReference type="GeneID" id="98301307"/>
<dbReference type="AlphaFoldDB" id="A0A270BMS5"/>
<dbReference type="GO" id="GO:0043190">
    <property type="term" value="C:ATP-binding cassette (ABC) transporter complex"/>
    <property type="evidence" value="ECO:0007669"/>
    <property type="project" value="TreeGrafter"/>
</dbReference>
<keyword evidence="5 6" id="KW-0472">Membrane</keyword>
<keyword evidence="3 6" id="KW-0812">Transmembrane</keyword>
<feature type="transmembrane region" description="Helical" evidence="6">
    <location>
        <begin position="283"/>
        <end position="304"/>
    </location>
</feature>
<name>A0A270BMS5_9PROT</name>
<comment type="subcellular location">
    <subcellularLocation>
        <location evidence="1">Cell membrane</location>
        <topology evidence="1">Multi-pass membrane protein</topology>
    </subcellularLocation>
</comment>
<evidence type="ECO:0000313" key="8">
    <source>
        <dbReference type="Proteomes" id="UP000216033"/>
    </source>
</evidence>
<evidence type="ECO:0000256" key="1">
    <source>
        <dbReference type="ARBA" id="ARBA00004651"/>
    </source>
</evidence>
<keyword evidence="4 6" id="KW-1133">Transmembrane helix</keyword>
<feature type="transmembrane region" description="Helical" evidence="6">
    <location>
        <begin position="342"/>
        <end position="361"/>
    </location>
</feature>
<sequence length="366" mass="40021">MSKATSNTRYVLLRYLSGALLFRVLFCCGVLVSLLEILALLEQTTPILQRHQGVLGILNYAFMRLPFLLSGALPLSMLIGALLMLTQLTLASEMAILRAAGLSTFGLYKYLVPATLLIGLAGVVLDDQITPRSEQALAAWWNRTDPHPEQGHSFWFHDGTNLNAVGHVADGGNILGTVDIYLRNEQHMLVKTLHAHNAHYIGAYGWLLYDVDGLGIDLQNQKVDRLPHVAEMPWQTTLRPQDFIRLSAGNAPLSTSTVIGMLRGQLPSDSSPGFLKAGLMERFLRPASLLVLLLIAMPVIYIPPRTGTRSWLPVWCLGAGLLFIVVQGLLRAMGNAGLLPPPIATVPALIIFTLGALTVLLRNETR</sequence>
<evidence type="ECO:0000256" key="4">
    <source>
        <dbReference type="ARBA" id="ARBA00022989"/>
    </source>
</evidence>
<feature type="transmembrane region" description="Helical" evidence="6">
    <location>
        <begin position="20"/>
        <end position="41"/>
    </location>
</feature>
<dbReference type="PANTHER" id="PTHR33529">
    <property type="entry name" value="SLR0882 PROTEIN-RELATED"/>
    <property type="match status" value="1"/>
</dbReference>
<evidence type="ECO:0000256" key="2">
    <source>
        <dbReference type="ARBA" id="ARBA00022475"/>
    </source>
</evidence>
<accession>A0A270BMS5</accession>
<protein>
    <submittedName>
        <fullName evidence="7">Transporter</fullName>
    </submittedName>
</protein>
<gene>
    <name evidence="7" type="ORF">B9K05_07325</name>
</gene>
<evidence type="ECO:0000256" key="6">
    <source>
        <dbReference type="SAM" id="Phobius"/>
    </source>
</evidence>
<dbReference type="InterPro" id="IPR005495">
    <property type="entry name" value="LptG/LptF_permease"/>
</dbReference>
<keyword evidence="8" id="KW-1185">Reference proteome</keyword>
<organism evidence="7 8">
    <name type="scientific">Acetobacter syzygii</name>
    <dbReference type="NCBI Taxonomy" id="146476"/>
    <lineage>
        <taxon>Bacteria</taxon>
        <taxon>Pseudomonadati</taxon>
        <taxon>Pseudomonadota</taxon>
        <taxon>Alphaproteobacteria</taxon>
        <taxon>Acetobacterales</taxon>
        <taxon>Acetobacteraceae</taxon>
        <taxon>Acetobacter</taxon>
    </lineage>
</organism>
<proteinExistence type="predicted"/>
<keyword evidence="2" id="KW-1003">Cell membrane</keyword>
<feature type="transmembrane region" description="Helical" evidence="6">
    <location>
        <begin position="105"/>
        <end position="125"/>
    </location>
</feature>
<evidence type="ECO:0000256" key="3">
    <source>
        <dbReference type="ARBA" id="ARBA00022692"/>
    </source>
</evidence>
<evidence type="ECO:0000256" key="5">
    <source>
        <dbReference type="ARBA" id="ARBA00023136"/>
    </source>
</evidence>
<evidence type="ECO:0000313" key="7">
    <source>
        <dbReference type="EMBL" id="PAL26289.1"/>
    </source>
</evidence>
<dbReference type="GO" id="GO:0015920">
    <property type="term" value="P:lipopolysaccharide transport"/>
    <property type="evidence" value="ECO:0007669"/>
    <property type="project" value="TreeGrafter"/>
</dbReference>